<sequence>MSKKIVAFLPILLATTTYAQSAADTGKRSPVRTLTYQQYQALLKGEANEDMARVAEMNHYPLPEKVLKYKYELDLSPIQVKKLTEAKDYLHRRRLQIGGSIIDTEHMLDSMFRYNKVQDGNLIFYTNRYGLYQGELKNAFLQACLSTRNLLSQQQMKKYESLEKRK</sequence>
<evidence type="ECO:0000256" key="1">
    <source>
        <dbReference type="SAM" id="SignalP"/>
    </source>
</evidence>
<evidence type="ECO:0000313" key="2">
    <source>
        <dbReference type="EMBL" id="GAA4093430.1"/>
    </source>
</evidence>
<proteinExistence type="predicted"/>
<comment type="caution">
    <text evidence="2">The sequence shown here is derived from an EMBL/GenBank/DDBJ whole genome shotgun (WGS) entry which is preliminary data.</text>
</comment>
<keyword evidence="1" id="KW-0732">Signal</keyword>
<dbReference type="Gene3D" id="1.20.120.1490">
    <property type="match status" value="1"/>
</dbReference>
<accession>A0ABP7WP49</accession>
<keyword evidence="3" id="KW-1185">Reference proteome</keyword>
<feature type="chain" id="PRO_5047360974" evidence="1">
    <location>
        <begin position="20"/>
        <end position="166"/>
    </location>
</feature>
<organism evidence="2 3">
    <name type="scientific">Mucilaginibacter panaciglaebae</name>
    <dbReference type="NCBI Taxonomy" id="502331"/>
    <lineage>
        <taxon>Bacteria</taxon>
        <taxon>Pseudomonadati</taxon>
        <taxon>Bacteroidota</taxon>
        <taxon>Sphingobacteriia</taxon>
        <taxon>Sphingobacteriales</taxon>
        <taxon>Sphingobacteriaceae</taxon>
        <taxon>Mucilaginibacter</taxon>
    </lineage>
</organism>
<dbReference type="EMBL" id="BAABCV010000004">
    <property type="protein sequence ID" value="GAA4093430.1"/>
    <property type="molecule type" value="Genomic_DNA"/>
</dbReference>
<name>A0ABP7WP49_9SPHI</name>
<gene>
    <name evidence="2" type="ORF">GCM10022392_14860</name>
</gene>
<protein>
    <submittedName>
        <fullName evidence="2">Uncharacterized protein</fullName>
    </submittedName>
</protein>
<feature type="signal peptide" evidence="1">
    <location>
        <begin position="1"/>
        <end position="19"/>
    </location>
</feature>
<reference evidence="3" key="1">
    <citation type="journal article" date="2019" name="Int. J. Syst. Evol. Microbiol.">
        <title>The Global Catalogue of Microorganisms (GCM) 10K type strain sequencing project: providing services to taxonomists for standard genome sequencing and annotation.</title>
        <authorList>
            <consortium name="The Broad Institute Genomics Platform"/>
            <consortium name="The Broad Institute Genome Sequencing Center for Infectious Disease"/>
            <person name="Wu L."/>
            <person name="Ma J."/>
        </authorList>
    </citation>
    <scope>NUCLEOTIDE SEQUENCE [LARGE SCALE GENOMIC DNA]</scope>
    <source>
        <strain evidence="3">JCM 17085</strain>
    </source>
</reference>
<dbReference type="Proteomes" id="UP001500841">
    <property type="component" value="Unassembled WGS sequence"/>
</dbReference>
<dbReference type="RefSeq" id="WP_345102401.1">
    <property type="nucleotide sequence ID" value="NZ_BAABCV010000004.1"/>
</dbReference>
<evidence type="ECO:0000313" key="3">
    <source>
        <dbReference type="Proteomes" id="UP001500841"/>
    </source>
</evidence>